<evidence type="ECO:0000313" key="2">
    <source>
        <dbReference type="EMBL" id="EEF36475.1"/>
    </source>
</evidence>
<dbReference type="AlphaFoldDB" id="B9SIQ2"/>
<feature type="chain" id="PRO_5002889439" evidence="1">
    <location>
        <begin position="23"/>
        <end position="194"/>
    </location>
</feature>
<keyword evidence="3" id="KW-1185">Reference proteome</keyword>
<dbReference type="SMART" id="SM00452">
    <property type="entry name" value="STI"/>
    <property type="match status" value="1"/>
</dbReference>
<dbReference type="OrthoDB" id="1918435at2759"/>
<dbReference type="InParanoid" id="B9SIQ2"/>
<accession>B9SIQ2</accession>
<dbReference type="MEROPS" id="I03.004"/>
<name>B9SIQ2_RICCO</name>
<dbReference type="KEGG" id="rcu:8276942"/>
<dbReference type="OMA" id="YWWVAES"/>
<keyword evidence="1" id="KW-0732">Signal</keyword>
<dbReference type="EMBL" id="EQ973976">
    <property type="protein sequence ID" value="EEF36475.1"/>
    <property type="molecule type" value="Genomic_DNA"/>
</dbReference>
<gene>
    <name evidence="2" type="ORF">RCOM_0538680</name>
</gene>
<dbReference type="STRING" id="3988.B9SIQ2"/>
<reference evidence="3" key="1">
    <citation type="journal article" date="2010" name="Nat. Biotechnol.">
        <title>Draft genome sequence of the oilseed species Ricinus communis.</title>
        <authorList>
            <person name="Chan A.P."/>
            <person name="Crabtree J."/>
            <person name="Zhao Q."/>
            <person name="Lorenzi H."/>
            <person name="Orvis J."/>
            <person name="Puiu D."/>
            <person name="Melake-Berhan A."/>
            <person name="Jones K.M."/>
            <person name="Redman J."/>
            <person name="Chen G."/>
            <person name="Cahoon E.B."/>
            <person name="Gedil M."/>
            <person name="Stanke M."/>
            <person name="Haas B.J."/>
            <person name="Wortman J.R."/>
            <person name="Fraser-Liggett C.M."/>
            <person name="Ravel J."/>
            <person name="Rabinowicz P.D."/>
        </authorList>
    </citation>
    <scope>NUCLEOTIDE SEQUENCE [LARGE SCALE GENOMIC DNA]</scope>
    <source>
        <strain evidence="3">cv. Hale</strain>
    </source>
</reference>
<dbReference type="InterPro" id="IPR002160">
    <property type="entry name" value="Prot_inh_Kunz-lg"/>
</dbReference>
<dbReference type="FunCoup" id="B9SIQ2">
    <property type="interactions" value="207"/>
</dbReference>
<evidence type="ECO:0000313" key="3">
    <source>
        <dbReference type="Proteomes" id="UP000008311"/>
    </source>
</evidence>
<proteinExistence type="predicted"/>
<dbReference type="Gene3D" id="2.80.10.50">
    <property type="match status" value="1"/>
</dbReference>
<dbReference type="PANTHER" id="PTHR33107:SF75">
    <property type="entry name" value="INHIBITOR, PUTATIVE-RELATED"/>
    <property type="match status" value="1"/>
</dbReference>
<sequence length="194" mass="20742">MVRSIGVSLGLACLLMAVSTIAQTPAVLDSSGQPLTSGVEYYVLPAATDTAGGLTLVNRTGSCPFYVGQEPLPTVAKTGFPVIFTPLAAGESIIREGMDFRVAFSAVTNCVQSTTWSIGDEDAETSRRFIVTGGEEDYFRIDKNEGLYNLGWCPNCNSINCPRPRCGFAGILIENGNRLLALDGAAFPFQFRRA</sequence>
<dbReference type="Pfam" id="PF00197">
    <property type="entry name" value="Kunitz_legume"/>
    <property type="match status" value="1"/>
</dbReference>
<evidence type="ECO:0000256" key="1">
    <source>
        <dbReference type="SAM" id="SignalP"/>
    </source>
</evidence>
<dbReference type="CDD" id="cd23367">
    <property type="entry name" value="beta-trefoil_STI_KPI104-like"/>
    <property type="match status" value="1"/>
</dbReference>
<dbReference type="eggNOG" id="ENOG502S0HP">
    <property type="taxonomic scope" value="Eukaryota"/>
</dbReference>
<dbReference type="Proteomes" id="UP000008311">
    <property type="component" value="Unassembled WGS sequence"/>
</dbReference>
<dbReference type="PANTHER" id="PTHR33107">
    <property type="entry name" value="KUNITZ TRYPSIN INHIBITOR 2"/>
    <property type="match status" value="1"/>
</dbReference>
<dbReference type="GO" id="GO:0004866">
    <property type="term" value="F:endopeptidase inhibitor activity"/>
    <property type="evidence" value="ECO:0007669"/>
    <property type="project" value="InterPro"/>
</dbReference>
<organism evidence="2 3">
    <name type="scientific">Ricinus communis</name>
    <name type="common">Castor bean</name>
    <dbReference type="NCBI Taxonomy" id="3988"/>
    <lineage>
        <taxon>Eukaryota</taxon>
        <taxon>Viridiplantae</taxon>
        <taxon>Streptophyta</taxon>
        <taxon>Embryophyta</taxon>
        <taxon>Tracheophyta</taxon>
        <taxon>Spermatophyta</taxon>
        <taxon>Magnoliopsida</taxon>
        <taxon>eudicotyledons</taxon>
        <taxon>Gunneridae</taxon>
        <taxon>Pentapetalae</taxon>
        <taxon>rosids</taxon>
        <taxon>fabids</taxon>
        <taxon>Malpighiales</taxon>
        <taxon>Euphorbiaceae</taxon>
        <taxon>Acalyphoideae</taxon>
        <taxon>Acalypheae</taxon>
        <taxon>Ricinus</taxon>
    </lineage>
</organism>
<protein>
    <submittedName>
        <fullName evidence="2">Alpha-amylase/subtilisin inhibitor, putative</fullName>
    </submittedName>
</protein>
<feature type="signal peptide" evidence="1">
    <location>
        <begin position="1"/>
        <end position="22"/>
    </location>
</feature>
<dbReference type="SUPFAM" id="SSF50386">
    <property type="entry name" value="STI-like"/>
    <property type="match status" value="1"/>
</dbReference>
<dbReference type="InterPro" id="IPR011065">
    <property type="entry name" value="Kunitz_inhibitor_STI-like_sf"/>
</dbReference>